<dbReference type="Pfam" id="PF02585">
    <property type="entry name" value="PIG-L"/>
    <property type="match status" value="1"/>
</dbReference>
<evidence type="ECO:0008006" key="5">
    <source>
        <dbReference type="Google" id="ProtNLM"/>
    </source>
</evidence>
<dbReference type="InterPro" id="IPR024078">
    <property type="entry name" value="LmbE-like_dom_sf"/>
</dbReference>
<dbReference type="GO" id="GO:0016811">
    <property type="term" value="F:hydrolase activity, acting on carbon-nitrogen (but not peptide) bonds, in linear amides"/>
    <property type="evidence" value="ECO:0007669"/>
    <property type="project" value="TreeGrafter"/>
</dbReference>
<dbReference type="NCBIfam" id="TIGR04000">
    <property type="entry name" value="thiol_BshB2"/>
    <property type="match status" value="1"/>
</dbReference>
<gene>
    <name evidence="3" type="ORF">B4147_4012</name>
</gene>
<sequence length="229" mass="26272">MILIKNERHVLIVFPHPDDESYCVAGTILAYAQRNVPLTYVCLTLGEMGRTMGNPPFATRESLNVIREKELKRATNILGIKDVRMMGYRDKTLEFETHGELRRVIQKCVEEVNPSLVISFYPGYAVHPDHDATGEAVAEALANIPEYKRPTFYAVAFSKNHEAEIGPPHFKNEVKEYVPKKLEALQAHASQFATKVTELKREYEEGVPETVEWLEKEPFWIYSFKDKSK</sequence>
<reference evidence="3 4" key="1">
    <citation type="journal article" date="2015" name="Genome Announc.">
        <title>Next-Generation Whole-Genome Sequencing of Eight Strains of Bacillus cereus, Isolated from Food.</title>
        <authorList>
            <person name="Krawczyk A.O."/>
            <person name="de Jong A."/>
            <person name="Eijlander R.T."/>
            <person name="Berendsen E.M."/>
            <person name="Holsappel S."/>
            <person name="Wells-Bennik M.H."/>
            <person name="Kuipers O.P."/>
        </authorList>
    </citation>
    <scope>NUCLEOTIDE SEQUENCE [LARGE SCALE GENOMIC DNA]</scope>
    <source>
        <strain evidence="3 4">B4147</strain>
    </source>
</reference>
<dbReference type="PANTHER" id="PTHR12993:SF27">
    <property type="entry name" value="N-ACETYL-ALPHA-D-GLUCOSAMINYL L-MALATE DEACETYLASE 2-RELATED"/>
    <property type="match status" value="1"/>
</dbReference>
<name>A0A0G8CBX3_9BACI</name>
<evidence type="ECO:0000313" key="4">
    <source>
        <dbReference type="Proteomes" id="UP000035350"/>
    </source>
</evidence>
<dbReference type="PANTHER" id="PTHR12993">
    <property type="entry name" value="N-ACETYLGLUCOSAMINYL-PHOSPHATIDYLINOSITOL DE-N-ACETYLASE-RELATED"/>
    <property type="match status" value="1"/>
</dbReference>
<comment type="caution">
    <text evidence="3">The sequence shown here is derived from an EMBL/GenBank/DDBJ whole genome shotgun (WGS) entry which is preliminary data.</text>
</comment>
<dbReference type="Proteomes" id="UP000035350">
    <property type="component" value="Unassembled WGS sequence"/>
</dbReference>
<dbReference type="EMBL" id="LCYN01000010">
    <property type="protein sequence ID" value="KKZ97252.1"/>
    <property type="molecule type" value="Genomic_DNA"/>
</dbReference>
<dbReference type="Gene3D" id="3.40.50.10320">
    <property type="entry name" value="LmbE-like"/>
    <property type="match status" value="1"/>
</dbReference>
<proteinExistence type="predicted"/>
<reference evidence="4" key="2">
    <citation type="submission" date="2015-04" db="EMBL/GenBank/DDBJ databases">
        <title>Draft Genome Sequences of Eight Spore-Forming Food Isolates of Bacillus cereus Genome sequencing.</title>
        <authorList>
            <person name="Krawcyk A.O."/>
            <person name="de Jong A."/>
            <person name="Eijlander R.T."/>
            <person name="Berendsen E.M."/>
            <person name="Holsappel S."/>
            <person name="Wells-Bennik M."/>
            <person name="Kuipers O.P."/>
        </authorList>
    </citation>
    <scope>NUCLEOTIDE SEQUENCE [LARGE SCALE GENOMIC DNA]</scope>
    <source>
        <strain evidence="4">B4147</strain>
    </source>
</reference>
<organism evidence="3 4">
    <name type="scientific">Bacillus wiedmannii</name>
    <dbReference type="NCBI Taxonomy" id="1890302"/>
    <lineage>
        <taxon>Bacteria</taxon>
        <taxon>Bacillati</taxon>
        <taxon>Bacillota</taxon>
        <taxon>Bacilli</taxon>
        <taxon>Bacillales</taxon>
        <taxon>Bacillaceae</taxon>
        <taxon>Bacillus</taxon>
        <taxon>Bacillus cereus group</taxon>
    </lineage>
</organism>
<protein>
    <recommendedName>
        <fullName evidence="5">Bacillithiol biosynthesis deacetylase BshB2</fullName>
    </recommendedName>
</protein>
<dbReference type="AlphaFoldDB" id="A0A0G8CBX3"/>
<evidence type="ECO:0000256" key="1">
    <source>
        <dbReference type="ARBA" id="ARBA00001947"/>
    </source>
</evidence>
<dbReference type="InterPro" id="IPR023841">
    <property type="entry name" value="BshB2"/>
</dbReference>
<dbReference type="PATRIC" id="fig|1396.433.peg.1124"/>
<dbReference type="SUPFAM" id="SSF102588">
    <property type="entry name" value="LmbE-like"/>
    <property type="match status" value="1"/>
</dbReference>
<evidence type="ECO:0000313" key="3">
    <source>
        <dbReference type="EMBL" id="KKZ97252.1"/>
    </source>
</evidence>
<evidence type="ECO:0000256" key="2">
    <source>
        <dbReference type="ARBA" id="ARBA00024609"/>
    </source>
</evidence>
<dbReference type="InterPro" id="IPR003737">
    <property type="entry name" value="GlcNAc_PI_deacetylase-related"/>
</dbReference>
<comment type="catalytic activity">
    <reaction evidence="2">
        <text>(S)-malyl N-acetyl-alpha-D-glucosaminide + H2O = (S)-malyl alpha-D-glucosaminide + acetate</text>
        <dbReference type="Rhea" id="RHEA:33411"/>
        <dbReference type="ChEBI" id="CHEBI:15377"/>
        <dbReference type="ChEBI" id="CHEBI:30089"/>
        <dbReference type="ChEBI" id="CHEBI:64870"/>
        <dbReference type="ChEBI" id="CHEBI:64871"/>
    </reaction>
</comment>
<accession>A0A0G8CBX3</accession>
<comment type="cofactor">
    <cofactor evidence="1">
        <name>Zn(2+)</name>
        <dbReference type="ChEBI" id="CHEBI:29105"/>
    </cofactor>
</comment>